<dbReference type="CDD" id="cd00448">
    <property type="entry name" value="YjgF_YER057c_UK114_family"/>
    <property type="match status" value="1"/>
</dbReference>
<dbReference type="PANTHER" id="PTHR11803:SF39">
    <property type="entry name" value="2-IMINOBUTANOATE_2-IMINOPROPANOATE DEAMINASE"/>
    <property type="match status" value="1"/>
</dbReference>
<comment type="similarity">
    <text evidence="1">Belongs to the RutC family.</text>
</comment>
<protein>
    <submittedName>
        <fullName evidence="2">2-iminobutanoate/2-iminopropanoate deaminase</fullName>
    </submittedName>
</protein>
<dbReference type="SUPFAM" id="SSF55298">
    <property type="entry name" value="YjgF-like"/>
    <property type="match status" value="1"/>
</dbReference>
<comment type="caution">
    <text evidence="2">The sequence shown here is derived from an EMBL/GenBank/DDBJ whole genome shotgun (WGS) entry which is preliminary data.</text>
</comment>
<reference evidence="2 3" key="1">
    <citation type="submission" date="2018-07" db="EMBL/GenBank/DDBJ databases">
        <title>Genomic Encyclopedia of Type Strains, Phase IV (KMG-IV): sequencing the most valuable type-strain genomes for metagenomic binning, comparative biology and taxonomic classification.</title>
        <authorList>
            <person name="Goeker M."/>
        </authorList>
    </citation>
    <scope>NUCLEOTIDE SEQUENCE [LARGE SCALE GENOMIC DNA]</scope>
    <source>
        <strain evidence="2 3">DSM 21410</strain>
    </source>
</reference>
<evidence type="ECO:0000313" key="2">
    <source>
        <dbReference type="EMBL" id="RCX05305.1"/>
    </source>
</evidence>
<dbReference type="RefSeq" id="WP_037355884.1">
    <property type="nucleotide sequence ID" value="NZ_BHZF01000001.1"/>
</dbReference>
<organism evidence="2 3">
    <name type="scientific">Schleiferia thermophila</name>
    <dbReference type="NCBI Taxonomy" id="884107"/>
    <lineage>
        <taxon>Bacteria</taxon>
        <taxon>Pseudomonadati</taxon>
        <taxon>Bacteroidota</taxon>
        <taxon>Flavobacteriia</taxon>
        <taxon>Flavobacteriales</taxon>
        <taxon>Schleiferiaceae</taxon>
        <taxon>Schleiferia</taxon>
    </lineage>
</organism>
<dbReference type="InterPro" id="IPR006056">
    <property type="entry name" value="RidA"/>
</dbReference>
<dbReference type="InterPro" id="IPR006175">
    <property type="entry name" value="YjgF/YER057c/UK114"/>
</dbReference>
<gene>
    <name evidence="2" type="ORF">DES35_101590</name>
</gene>
<proteinExistence type="inferred from homology"/>
<dbReference type="FunFam" id="3.30.1330.40:FF:000001">
    <property type="entry name" value="L-PSP family endoribonuclease"/>
    <property type="match status" value="1"/>
</dbReference>
<accession>A0A369A835</accession>
<dbReference type="Gene3D" id="3.30.1330.40">
    <property type="entry name" value="RutC-like"/>
    <property type="match status" value="1"/>
</dbReference>
<dbReference type="NCBIfam" id="TIGR00004">
    <property type="entry name" value="Rid family detoxifying hydrolase"/>
    <property type="match status" value="1"/>
</dbReference>
<dbReference type="EMBL" id="QPJS01000001">
    <property type="protein sequence ID" value="RCX05305.1"/>
    <property type="molecule type" value="Genomic_DNA"/>
</dbReference>
<sequence>MKQIVNTKRAPSPIGPYNQAIRAGDFLFVSGQIAISPDTNKLVTGDIAVEARLVFENIKNILNEAGLDFQKVVKTTIFLKDMASFPVINEIYSEYFKEPYPARETVEVARLPKGAHVEVSVIAYFE</sequence>
<dbReference type="InterPro" id="IPR035959">
    <property type="entry name" value="RutC-like_sf"/>
</dbReference>
<keyword evidence="3" id="KW-1185">Reference proteome</keyword>
<dbReference type="GO" id="GO:0019239">
    <property type="term" value="F:deaminase activity"/>
    <property type="evidence" value="ECO:0007669"/>
    <property type="project" value="TreeGrafter"/>
</dbReference>
<dbReference type="Proteomes" id="UP000253517">
    <property type="component" value="Unassembled WGS sequence"/>
</dbReference>
<dbReference type="GO" id="GO:0005829">
    <property type="term" value="C:cytosol"/>
    <property type="evidence" value="ECO:0007669"/>
    <property type="project" value="TreeGrafter"/>
</dbReference>
<dbReference type="PANTHER" id="PTHR11803">
    <property type="entry name" value="2-IMINOBUTANOATE/2-IMINOPROPANOATE DEAMINASE RIDA"/>
    <property type="match status" value="1"/>
</dbReference>
<name>A0A369A835_9FLAO</name>
<evidence type="ECO:0000256" key="1">
    <source>
        <dbReference type="ARBA" id="ARBA00010552"/>
    </source>
</evidence>
<dbReference type="AlphaFoldDB" id="A0A369A835"/>
<evidence type="ECO:0000313" key="3">
    <source>
        <dbReference type="Proteomes" id="UP000253517"/>
    </source>
</evidence>
<dbReference type="Pfam" id="PF01042">
    <property type="entry name" value="Ribonuc_L-PSP"/>
    <property type="match status" value="1"/>
</dbReference>